<evidence type="ECO:0000256" key="1">
    <source>
        <dbReference type="ARBA" id="ARBA00001947"/>
    </source>
</evidence>
<feature type="binding site" evidence="10">
    <location>
        <position position="217"/>
    </location>
    <ligand>
        <name>Zn(2+)</name>
        <dbReference type="ChEBI" id="CHEBI:29105"/>
    </ligand>
</feature>
<dbReference type="HOGENOM" id="CLU_023643_7_2_1"/>
<feature type="binding site" evidence="10">
    <location>
        <position position="192"/>
    </location>
    <ligand>
        <name>Zn(2+)</name>
        <dbReference type="ChEBI" id="CHEBI:29105"/>
    </ligand>
</feature>
<dbReference type="Gene3D" id="3.40.50.1220">
    <property type="entry name" value="TPP-binding domain"/>
    <property type="match status" value="1"/>
</dbReference>
<feature type="active site" description="Proton acceptor" evidence="10">
    <location>
        <position position="184"/>
    </location>
</feature>
<evidence type="ECO:0000256" key="10">
    <source>
        <dbReference type="PROSITE-ProRule" id="PRU00236"/>
    </source>
</evidence>
<comment type="similarity">
    <text evidence="3">Belongs to the sirtuin family. Class I subfamily.</text>
</comment>
<keyword evidence="8" id="KW-0520">NAD</keyword>
<evidence type="ECO:0000256" key="9">
    <source>
        <dbReference type="ARBA" id="ARBA00023128"/>
    </source>
</evidence>
<feature type="binding site" evidence="10">
    <location>
        <position position="195"/>
    </location>
    <ligand>
        <name>Zn(2+)</name>
        <dbReference type="ChEBI" id="CHEBI:29105"/>
    </ligand>
</feature>
<evidence type="ECO:0000256" key="8">
    <source>
        <dbReference type="ARBA" id="ARBA00023027"/>
    </source>
</evidence>
<proteinExistence type="inferred from homology"/>
<dbReference type="Proteomes" id="UP000053392">
    <property type="component" value="Unassembled WGS sequence"/>
</dbReference>
<dbReference type="GO" id="GO:0005634">
    <property type="term" value="C:nucleus"/>
    <property type="evidence" value="ECO:0007669"/>
    <property type="project" value="TreeGrafter"/>
</dbReference>
<evidence type="ECO:0000256" key="5">
    <source>
        <dbReference type="ARBA" id="ARBA00022723"/>
    </source>
</evidence>
<keyword evidence="9" id="KW-0496">Mitochondrion</keyword>
<feature type="coiled-coil region" evidence="11">
    <location>
        <begin position="299"/>
        <end position="326"/>
    </location>
</feature>
<feature type="binding site" evidence="10">
    <location>
        <position position="230"/>
    </location>
    <ligand>
        <name>Zn(2+)</name>
        <dbReference type="ChEBI" id="CHEBI:29105"/>
    </ligand>
</feature>
<evidence type="ECO:0000256" key="6">
    <source>
        <dbReference type="ARBA" id="ARBA00022833"/>
    </source>
</evidence>
<evidence type="ECO:0000256" key="4">
    <source>
        <dbReference type="ARBA" id="ARBA00022679"/>
    </source>
</evidence>
<dbReference type="Pfam" id="PF02146">
    <property type="entry name" value="SIR2"/>
    <property type="match status" value="1"/>
</dbReference>
<keyword evidence="7" id="KW-0809">Transit peptide</keyword>
<name>A0A0D0VBG0_9TREE</name>
<dbReference type="OrthoDB" id="420264at2759"/>
<dbReference type="PANTHER" id="PTHR11085">
    <property type="entry name" value="NAD-DEPENDENT PROTEIN DEACYLASE SIRTUIN-5, MITOCHONDRIAL-RELATED"/>
    <property type="match status" value="1"/>
</dbReference>
<dbReference type="InterPro" id="IPR026591">
    <property type="entry name" value="Sirtuin_cat_small_dom_sf"/>
</dbReference>
<evidence type="ECO:0000256" key="2">
    <source>
        <dbReference type="ARBA" id="ARBA00004173"/>
    </source>
</evidence>
<evidence type="ECO:0000259" key="12">
    <source>
        <dbReference type="PROSITE" id="PS50305"/>
    </source>
</evidence>
<evidence type="ECO:0000313" key="14">
    <source>
        <dbReference type="Proteomes" id="UP000053392"/>
    </source>
</evidence>
<keyword evidence="11" id="KW-0175">Coiled coil</keyword>
<evidence type="ECO:0000256" key="11">
    <source>
        <dbReference type="SAM" id="Coils"/>
    </source>
</evidence>
<dbReference type="InterPro" id="IPR026590">
    <property type="entry name" value="Ssirtuin_cat_dom"/>
</dbReference>
<dbReference type="PANTHER" id="PTHR11085:SF6">
    <property type="entry name" value="NAD-DEPENDENT PROTEIN DEACETYLASE SIRTUIN-2"/>
    <property type="match status" value="1"/>
</dbReference>
<evidence type="ECO:0000313" key="13">
    <source>
        <dbReference type="EMBL" id="KIR42120.1"/>
    </source>
</evidence>
<reference evidence="13 14" key="1">
    <citation type="submission" date="2015-01" db="EMBL/GenBank/DDBJ databases">
        <title>The Genome Sequence of Cryptococcus gattii Ram5.</title>
        <authorList>
            <consortium name="The Broad Institute Genomics Platform"/>
            <person name="Cuomo C."/>
            <person name="Litvintseva A."/>
            <person name="Chen Y."/>
            <person name="Heitman J."/>
            <person name="Sun S."/>
            <person name="Springer D."/>
            <person name="Dromer F."/>
            <person name="Young S."/>
            <person name="Zeng Q."/>
            <person name="Gargeya S."/>
            <person name="Abouelleil A."/>
            <person name="Alvarado L."/>
            <person name="Chapman S.B."/>
            <person name="Gainer-Dewar J."/>
            <person name="Goldberg J."/>
            <person name="Griggs A."/>
            <person name="Gujja S."/>
            <person name="Hansen M."/>
            <person name="Howarth C."/>
            <person name="Imamovic A."/>
            <person name="Larimer J."/>
            <person name="Murphy C."/>
            <person name="Naylor J."/>
            <person name="Pearson M."/>
            <person name="Priest M."/>
            <person name="Roberts A."/>
            <person name="Saif S."/>
            <person name="Shea T."/>
            <person name="Sykes S."/>
            <person name="Wortman J."/>
            <person name="Nusbaum C."/>
            <person name="Birren B."/>
        </authorList>
    </citation>
    <scope>NUCLEOTIDE SEQUENCE [LARGE SCALE GENOMIC DNA]</scope>
    <source>
        <strain evidence="13 14">Ram5</strain>
    </source>
</reference>
<gene>
    <name evidence="13" type="ORF">I313_02286</name>
</gene>
<dbReference type="SUPFAM" id="SSF52467">
    <property type="entry name" value="DHS-like NAD/FAD-binding domain"/>
    <property type="match status" value="1"/>
</dbReference>
<dbReference type="InterPro" id="IPR050134">
    <property type="entry name" value="NAD-dep_sirtuin_deacylases"/>
</dbReference>
<keyword evidence="4" id="KW-0808">Transferase</keyword>
<dbReference type="GO" id="GO:0070403">
    <property type="term" value="F:NAD+ binding"/>
    <property type="evidence" value="ECO:0007669"/>
    <property type="project" value="InterPro"/>
</dbReference>
<dbReference type="GO" id="GO:0046872">
    <property type="term" value="F:metal ion binding"/>
    <property type="evidence" value="ECO:0007669"/>
    <property type="project" value="UniProtKB-KW"/>
</dbReference>
<dbReference type="GO" id="GO:0017136">
    <property type="term" value="F:histone deacetylase activity, NAD-dependent"/>
    <property type="evidence" value="ECO:0007669"/>
    <property type="project" value="TreeGrafter"/>
</dbReference>
<dbReference type="GO" id="GO:0005739">
    <property type="term" value="C:mitochondrion"/>
    <property type="evidence" value="ECO:0007669"/>
    <property type="project" value="UniProtKB-SubCell"/>
</dbReference>
<keyword evidence="14" id="KW-1185">Reference proteome</keyword>
<comment type="cofactor">
    <cofactor evidence="1">
        <name>Zn(2+)</name>
        <dbReference type="ChEBI" id="CHEBI:29105"/>
    </cofactor>
</comment>
<dbReference type="InterPro" id="IPR003000">
    <property type="entry name" value="Sirtuin"/>
</dbReference>
<dbReference type="EMBL" id="KN847899">
    <property type="protein sequence ID" value="KIR42120.1"/>
    <property type="molecule type" value="Genomic_DNA"/>
</dbReference>
<organism evidence="13 14">
    <name type="scientific">Cryptococcus deuterogattii Ram5</name>
    <dbReference type="NCBI Taxonomy" id="1296110"/>
    <lineage>
        <taxon>Eukaryota</taxon>
        <taxon>Fungi</taxon>
        <taxon>Dikarya</taxon>
        <taxon>Basidiomycota</taxon>
        <taxon>Agaricomycotina</taxon>
        <taxon>Tremellomycetes</taxon>
        <taxon>Tremellales</taxon>
        <taxon>Cryptococcaceae</taxon>
        <taxon>Cryptococcus</taxon>
        <taxon>Cryptococcus gattii species complex</taxon>
    </lineage>
</organism>
<protein>
    <submittedName>
        <fullName evidence="13">NAD-dependent histone deacetylase SIR2</fullName>
    </submittedName>
</protein>
<comment type="subcellular location">
    <subcellularLocation>
        <location evidence="2">Mitochondrion</location>
    </subcellularLocation>
</comment>
<sequence length="326" mass="36472">MLQSQTFDTEGREILIVDIAYFRTGDSMLHMLSDHRKTSFSALKNHWRLGMSGPQDTGPLSLSGSGNNLRTIMKAEMSSSPAKSIVFLLGAGISTSAGIPDFRSPSTGLYNNLQALKLPFPEAVFELGFFQRRPEPFWTLAKEIYPGRHFLFNQHNLLKRVFTQNIDTLETLAGLPPHLIVEAHGSFATAHCLKCRREVDREEVLKAGVRKGEVVRCNATVKAVGKGKKCGGLVKPDIVFFGEGLPDRFFKFVPLAEELGWKGELEEMVKKGREDLQREWRKQEGDLAGEGTKEAEKTADKVAKAVKKEIEEEEELEEAVRKVLKL</sequence>
<feature type="domain" description="Deacetylase sirtuin-type" evidence="12">
    <location>
        <begin position="65"/>
        <end position="309"/>
    </location>
</feature>
<keyword evidence="5 10" id="KW-0479">Metal-binding</keyword>
<dbReference type="PROSITE" id="PS50305">
    <property type="entry name" value="SIRTUIN"/>
    <property type="match status" value="1"/>
</dbReference>
<keyword evidence="6 10" id="KW-0862">Zinc</keyword>
<accession>A0A0D0VBG0</accession>
<dbReference type="AlphaFoldDB" id="A0A0D0VBG0"/>
<dbReference type="InterPro" id="IPR029035">
    <property type="entry name" value="DHS-like_NAD/FAD-binding_dom"/>
</dbReference>
<dbReference type="Gene3D" id="3.30.1600.10">
    <property type="entry name" value="SIR2/SIRT2 'Small Domain"/>
    <property type="match status" value="1"/>
</dbReference>
<evidence type="ECO:0000256" key="3">
    <source>
        <dbReference type="ARBA" id="ARBA00006924"/>
    </source>
</evidence>
<evidence type="ECO:0000256" key="7">
    <source>
        <dbReference type="ARBA" id="ARBA00022946"/>
    </source>
</evidence>